<dbReference type="Pfam" id="PF01609">
    <property type="entry name" value="DDE_Tnp_1"/>
    <property type="match status" value="1"/>
</dbReference>
<reference evidence="4 11" key="1">
    <citation type="submission" date="2015-07" db="EMBL/GenBank/DDBJ databases">
        <title>Genome sequencing project for genomic taxonomy and phylogenomics of Bacillus-like bacteria.</title>
        <authorList>
            <person name="Liu B."/>
            <person name="Wang J."/>
            <person name="Zhu Y."/>
            <person name="Liu G."/>
            <person name="Chen Q."/>
            <person name="Chen Z."/>
            <person name="Che J."/>
            <person name="Ge C."/>
            <person name="Shi H."/>
            <person name="Pan Z."/>
            <person name="Liu X."/>
        </authorList>
    </citation>
    <scope>NUCLEOTIDE SEQUENCE [LARGE SCALE GENOMIC DNA]</scope>
    <source>
        <strain evidence="4 11">DSM 54</strain>
    </source>
</reference>
<dbReference type="STRING" id="33935.ADM90_08195"/>
<evidence type="ECO:0000313" key="10">
    <source>
        <dbReference type="EMBL" id="KOY83483.1"/>
    </source>
</evidence>
<keyword evidence="11" id="KW-1185">Reference proteome</keyword>
<name>A0A0M9DGQ7_9BACI</name>
<dbReference type="EMBL" id="LGCI01000006">
    <property type="protein sequence ID" value="KOY82142.1"/>
    <property type="molecule type" value="Genomic_DNA"/>
</dbReference>
<accession>A0A0M9DGQ7</accession>
<dbReference type="EMBL" id="LGCI01000009">
    <property type="protein sequence ID" value="KOY81656.1"/>
    <property type="molecule type" value="Genomic_DNA"/>
</dbReference>
<dbReference type="GO" id="GO:0004803">
    <property type="term" value="F:transposase activity"/>
    <property type="evidence" value="ECO:0007669"/>
    <property type="project" value="InterPro"/>
</dbReference>
<evidence type="ECO:0000259" key="3">
    <source>
        <dbReference type="Pfam" id="PF05598"/>
    </source>
</evidence>
<evidence type="ECO:0000313" key="5">
    <source>
        <dbReference type="EMBL" id="KOY81300.1"/>
    </source>
</evidence>
<dbReference type="EMBL" id="LGCI01000011">
    <property type="protein sequence ID" value="KOY80253.1"/>
    <property type="molecule type" value="Genomic_DNA"/>
</dbReference>
<dbReference type="GO" id="GO:0003677">
    <property type="term" value="F:DNA binding"/>
    <property type="evidence" value="ECO:0007669"/>
    <property type="project" value="InterPro"/>
</dbReference>
<dbReference type="EMBL" id="LGCI01000006">
    <property type="protein sequence ID" value="KOY82155.1"/>
    <property type="molecule type" value="Genomic_DNA"/>
</dbReference>
<dbReference type="PANTHER" id="PTHR35604:SF2">
    <property type="entry name" value="TRANSPOSASE INSH FOR INSERTION SEQUENCE ELEMENT IS5A-RELATED"/>
    <property type="match status" value="1"/>
</dbReference>
<evidence type="ECO:0000313" key="8">
    <source>
        <dbReference type="EMBL" id="KOY82155.1"/>
    </source>
</evidence>
<dbReference type="PANTHER" id="PTHR35604">
    <property type="entry name" value="TRANSPOSASE INSH FOR INSERTION SEQUENCE ELEMENT IS5A-RELATED"/>
    <property type="match status" value="1"/>
</dbReference>
<organism evidence="4 11">
    <name type="scientific">Lysinibacillus macroides</name>
    <dbReference type="NCBI Taxonomy" id="33935"/>
    <lineage>
        <taxon>Bacteria</taxon>
        <taxon>Bacillati</taxon>
        <taxon>Bacillota</taxon>
        <taxon>Bacilli</taxon>
        <taxon>Bacillales</taxon>
        <taxon>Bacillaceae</taxon>
        <taxon>Lysinibacillus</taxon>
    </lineage>
</organism>
<dbReference type="InterPro" id="IPR002559">
    <property type="entry name" value="Transposase_11"/>
</dbReference>
<dbReference type="InterPro" id="IPR008490">
    <property type="entry name" value="Transposase_InsH_N"/>
</dbReference>
<evidence type="ECO:0000313" key="6">
    <source>
        <dbReference type="EMBL" id="KOY81656.1"/>
    </source>
</evidence>
<evidence type="ECO:0000313" key="7">
    <source>
        <dbReference type="EMBL" id="KOY82142.1"/>
    </source>
</evidence>
<dbReference type="Pfam" id="PF05598">
    <property type="entry name" value="DUF772"/>
    <property type="match status" value="1"/>
</dbReference>
<evidence type="ECO:0000313" key="9">
    <source>
        <dbReference type="EMBL" id="KOY83248.1"/>
    </source>
</evidence>
<comment type="caution">
    <text evidence="4">The sequence shown here is derived from an EMBL/GenBank/DDBJ whole genome shotgun (WGS) entry which is preliminary data.</text>
</comment>
<protein>
    <submittedName>
        <fullName evidence="4">Transposase</fullName>
    </submittedName>
</protein>
<feature type="domain" description="Transposase IS4-like" evidence="2">
    <location>
        <begin position="205"/>
        <end position="430"/>
    </location>
</feature>
<evidence type="ECO:0000313" key="4">
    <source>
        <dbReference type="EMBL" id="KOY80253.1"/>
    </source>
</evidence>
<gene>
    <name evidence="9" type="ORF">ADM90_08195</name>
    <name evidence="10" type="ORF">ADM90_09540</name>
    <name evidence="7" type="ORF">ADM90_10875</name>
    <name evidence="8" type="ORF">ADM90_10965</name>
    <name evidence="6" type="ORF">ADM90_14805</name>
    <name evidence="5" type="ORF">ADM90_19390</name>
    <name evidence="4" type="ORF">ADM90_20595</name>
</gene>
<dbReference type="EMBL" id="LGCI01000005">
    <property type="protein sequence ID" value="KOY83483.1"/>
    <property type="molecule type" value="Genomic_DNA"/>
</dbReference>
<feature type="domain" description="Transposase InsH N-terminal" evidence="3">
    <location>
        <begin position="21"/>
        <end position="106"/>
    </location>
</feature>
<evidence type="ECO:0000256" key="1">
    <source>
        <dbReference type="SAM" id="MobiDB-lite"/>
    </source>
</evidence>
<dbReference type="AlphaFoldDB" id="A0A0M9DGQ7"/>
<dbReference type="Proteomes" id="UP000037977">
    <property type="component" value="Unassembled WGS sequence"/>
</dbReference>
<feature type="region of interest" description="Disordered" evidence="1">
    <location>
        <begin position="148"/>
        <end position="171"/>
    </location>
</feature>
<dbReference type="GO" id="GO:0006313">
    <property type="term" value="P:DNA transposition"/>
    <property type="evidence" value="ECO:0007669"/>
    <property type="project" value="InterPro"/>
</dbReference>
<dbReference type="PATRIC" id="fig|33935.3.peg.1099"/>
<sequence>MTIVKQMSLFDIRELLKMESSRRFDAILATFDVQPIFQLFRKKTMRGAPRELNYGAMIQSLMIRIVERIPTVKDLVNRLTHDFVFRLDCGFLVSDTVPSEASYSRMVDVISQSDVLDRMHDELIQAAFTEGFLEEEHLSFDATHFEARDAAKPAEKKETQPKKRGRKSKEERAAWLAEQAELEANQTTFEKKLEAQLTIPLTTLWQDIPIEPKWGIKKNSDGKNTFWYGFKGHLAVSTKSQYIVARLMSSGNLSDSKAAIPLLKKMNHIMPNHFTTAIFDAGYDYEAIYRQISIQEMKAVIPYVKRREGEMIGFDEHFRPTCVREHSYCYDSFDEKYQTLKFTRPKDCATCPLRDDSLCQKVFKIKCETDIRKYTFPARGSELWKKLYKERTAVERVNAYLKQFFQLNNVRHKTGRKAKLHFNLVTFIYNACKLAVDRMNVRLQLQNNAA</sequence>
<evidence type="ECO:0000259" key="2">
    <source>
        <dbReference type="Pfam" id="PF01609"/>
    </source>
</evidence>
<dbReference type="EMBL" id="LGCI01000010">
    <property type="protein sequence ID" value="KOY81300.1"/>
    <property type="molecule type" value="Genomic_DNA"/>
</dbReference>
<dbReference type="EMBL" id="LGCI01000005">
    <property type="protein sequence ID" value="KOY83248.1"/>
    <property type="molecule type" value="Genomic_DNA"/>
</dbReference>
<evidence type="ECO:0000313" key="11">
    <source>
        <dbReference type="Proteomes" id="UP000037977"/>
    </source>
</evidence>
<proteinExistence type="predicted"/>
<feature type="compositionally biased region" description="Basic and acidic residues" evidence="1">
    <location>
        <begin position="148"/>
        <end position="161"/>
    </location>
</feature>
<dbReference type="RefSeq" id="WP_053994487.1">
    <property type="nucleotide sequence ID" value="NZ_CP065643.1"/>
</dbReference>
<dbReference type="OrthoDB" id="5751230at2"/>